<feature type="transmembrane region" description="Helical" evidence="8">
    <location>
        <begin position="26"/>
        <end position="49"/>
    </location>
</feature>
<evidence type="ECO:0000256" key="4">
    <source>
        <dbReference type="ARBA" id="ARBA00022475"/>
    </source>
</evidence>
<sequence length="406" mass="44043">MSAVALTPSSTPVVARKDRAALWRAYALLAPLVLFLLLTFVGPIGTLLWRAVADNELPQALPATAQALKAWDGVSAPDEQLFKPLVQDLRQASPRDLAGLARRLAYETPALRSLLTTAKREAGTLDGSAASLAALDPRWLDNATWQTFKRAAGPVGSYHLLSALDVKHDYKDGIVAKDEAGLYRSILARTFSIAAITTLFCVLLAFPLCVFLDRRTPRTRNALLLLILLPFWTSILVRTTAWMVLLQDEGMVNALLLATGLTDSPLHLLYNRFGVILALVHVMLPFMVFPLLAAMAGANRLLVQAAYSMGARPLRVFFQVYLPQVLPGLAAGALMVFIVTLGFYITPALLGGPADQMISFYIAQFTTGTLNWGLASALGLVLLVATTLLYLIQAHLARRGAEGVQR</sequence>
<evidence type="ECO:0000256" key="6">
    <source>
        <dbReference type="ARBA" id="ARBA00022989"/>
    </source>
</evidence>
<dbReference type="SUPFAM" id="SSF161098">
    <property type="entry name" value="MetI-like"/>
    <property type="match status" value="1"/>
</dbReference>
<dbReference type="PROSITE" id="PS50928">
    <property type="entry name" value="ABC_TM1"/>
    <property type="match status" value="1"/>
</dbReference>
<evidence type="ECO:0000256" key="3">
    <source>
        <dbReference type="ARBA" id="ARBA00022448"/>
    </source>
</evidence>
<dbReference type="InterPro" id="IPR000515">
    <property type="entry name" value="MetI-like"/>
</dbReference>
<dbReference type="CDD" id="cd06261">
    <property type="entry name" value="TM_PBP2"/>
    <property type="match status" value="1"/>
</dbReference>
<keyword evidence="5 8" id="KW-0812">Transmembrane</keyword>
<comment type="subcellular location">
    <subcellularLocation>
        <location evidence="1 8">Cell membrane</location>
        <topology evidence="1 8">Multi-pass membrane protein</topology>
    </subcellularLocation>
</comment>
<reference evidence="10 11" key="1">
    <citation type="submission" date="2024-01" db="EMBL/GenBank/DDBJ databases">
        <title>Unpublished Manusciprt.</title>
        <authorList>
            <person name="Duman M."/>
            <person name="Valdes E.G."/>
            <person name="Ajmi N."/>
            <person name="Altun S."/>
            <person name="Saticioglu I.B."/>
        </authorList>
    </citation>
    <scope>NUCLEOTIDE SEQUENCE [LARGE SCALE GENOMIC DNA]</scope>
    <source>
        <strain evidence="10 11">148P</strain>
    </source>
</reference>
<keyword evidence="3 8" id="KW-0813">Transport</keyword>
<keyword evidence="4" id="KW-1003">Cell membrane</keyword>
<evidence type="ECO:0000259" key="9">
    <source>
        <dbReference type="PROSITE" id="PS50928"/>
    </source>
</evidence>
<evidence type="ECO:0000313" key="11">
    <source>
        <dbReference type="Proteomes" id="UP001335100"/>
    </source>
</evidence>
<organism evidence="10 11">
    <name type="scientific">Pseudomonas ulcerans</name>
    <dbReference type="NCBI Taxonomy" id="3115852"/>
    <lineage>
        <taxon>Bacteria</taxon>
        <taxon>Pseudomonadati</taxon>
        <taxon>Pseudomonadota</taxon>
        <taxon>Gammaproteobacteria</taxon>
        <taxon>Pseudomonadales</taxon>
        <taxon>Pseudomonadaceae</taxon>
        <taxon>Pseudomonas</taxon>
    </lineage>
</organism>
<evidence type="ECO:0000313" key="10">
    <source>
        <dbReference type="EMBL" id="MEE1933715.1"/>
    </source>
</evidence>
<feature type="transmembrane region" description="Helical" evidence="8">
    <location>
        <begin position="191"/>
        <end position="211"/>
    </location>
</feature>
<feature type="transmembrane region" description="Helical" evidence="8">
    <location>
        <begin position="223"/>
        <end position="245"/>
    </location>
</feature>
<dbReference type="Proteomes" id="UP001335100">
    <property type="component" value="Unassembled WGS sequence"/>
</dbReference>
<name>A0ABU7HQA6_9PSED</name>
<feature type="transmembrane region" description="Helical" evidence="8">
    <location>
        <begin position="370"/>
        <end position="392"/>
    </location>
</feature>
<dbReference type="InterPro" id="IPR035906">
    <property type="entry name" value="MetI-like_sf"/>
</dbReference>
<dbReference type="EMBL" id="JAZDQJ010000009">
    <property type="protein sequence ID" value="MEE1933715.1"/>
    <property type="molecule type" value="Genomic_DNA"/>
</dbReference>
<gene>
    <name evidence="10" type="ORF">V0R50_10830</name>
</gene>
<evidence type="ECO:0000256" key="2">
    <source>
        <dbReference type="ARBA" id="ARBA00007069"/>
    </source>
</evidence>
<keyword evidence="11" id="KW-1185">Reference proteome</keyword>
<dbReference type="Gene3D" id="1.10.3720.10">
    <property type="entry name" value="MetI-like"/>
    <property type="match status" value="1"/>
</dbReference>
<dbReference type="RefSeq" id="WP_330074541.1">
    <property type="nucleotide sequence ID" value="NZ_JAZDQJ010000009.1"/>
</dbReference>
<evidence type="ECO:0000256" key="8">
    <source>
        <dbReference type="RuleBase" id="RU363032"/>
    </source>
</evidence>
<comment type="similarity">
    <text evidence="2">Belongs to the binding-protein-dependent transport system permease family. CysTW subfamily.</text>
</comment>
<feature type="transmembrane region" description="Helical" evidence="8">
    <location>
        <begin position="320"/>
        <end position="350"/>
    </location>
</feature>
<feature type="transmembrane region" description="Helical" evidence="8">
    <location>
        <begin position="273"/>
        <end position="299"/>
    </location>
</feature>
<accession>A0ABU7HQA6</accession>
<feature type="domain" description="ABC transmembrane type-1" evidence="9">
    <location>
        <begin position="187"/>
        <end position="393"/>
    </location>
</feature>
<dbReference type="Pfam" id="PF00528">
    <property type="entry name" value="BPD_transp_1"/>
    <property type="match status" value="1"/>
</dbReference>
<protein>
    <submittedName>
        <fullName evidence="10">ABC transporter permease</fullName>
    </submittedName>
</protein>
<evidence type="ECO:0000256" key="1">
    <source>
        <dbReference type="ARBA" id="ARBA00004651"/>
    </source>
</evidence>
<dbReference type="PANTHER" id="PTHR42929:SF5">
    <property type="entry name" value="ABC TRANSPORTER PERMEASE PROTEIN"/>
    <property type="match status" value="1"/>
</dbReference>
<evidence type="ECO:0000256" key="5">
    <source>
        <dbReference type="ARBA" id="ARBA00022692"/>
    </source>
</evidence>
<evidence type="ECO:0000256" key="7">
    <source>
        <dbReference type="ARBA" id="ARBA00023136"/>
    </source>
</evidence>
<keyword evidence="7 8" id="KW-0472">Membrane</keyword>
<dbReference type="PANTHER" id="PTHR42929">
    <property type="entry name" value="INNER MEMBRANE ABC TRANSPORTER PERMEASE PROTEIN YDCU-RELATED-RELATED"/>
    <property type="match status" value="1"/>
</dbReference>
<comment type="caution">
    <text evidence="10">The sequence shown here is derived from an EMBL/GenBank/DDBJ whole genome shotgun (WGS) entry which is preliminary data.</text>
</comment>
<proteinExistence type="inferred from homology"/>
<keyword evidence="6 8" id="KW-1133">Transmembrane helix</keyword>